<sequence>MAMNHRIASILEEGAVVAIIGGGPAGAFTALHLLQMARRRGLQLNVLIFERRLAMRESHLHYEGCPQCAGGLSPRLCDALDALNIELPAEVVQLSIDTITLEGRWKNLHLAVPPDRRMLTVYRGTLPRCQALRHQAFDALLLDKAELAGATVIAHQVEEVSRDHLGKPVLTVREQGSARPITADFVVFATGINDSAAMYASHTTGRELYTRLCEGYRPPRLRKALIFELEGHCADELREGELHYVECSEGGLDLEMCSILPKREYLTVSLIGHSVDSADSHQDNLELIRRFLAVPRIRRSLPQGCSLTTRCACSPRIVVGMARHPFGDRVAAVGDMVTCRQYKDGILSAHSMARSLAATLLDEGVDKRSLRRGYRRTLRRFQRDNHYATVIFALYRLFFTNRFLSRVLYQTYSSEQKNRAAGKRHFERLLWVISSGEESYRRILWWMIRPRMLWQIFSTGFLVTLRSSAWERVFGLKWRDLGRFPVVVKREDLLEKLAALPTIQSRDRVYLYGIDVKRPPLKLLKVLHQFGEPGRPFLTPRMVNIRRREGCFADEDVIIDYRIFGGLIQFEIDQISTGDPHTIHFRVLGGFAHDGDFIFSVEPASSVYSRLSVLLSFNYPKGNNPLGSLFWRLFALLFPQSIHEIIWNHALCEIKQATEQLDPGMIASVPEHLTG</sequence>
<proteinExistence type="inferred from homology"/>
<evidence type="ECO:0000256" key="1">
    <source>
        <dbReference type="ARBA" id="ARBA00038079"/>
    </source>
</evidence>
<comment type="caution">
    <text evidence="5">The sequence shown here is derived from an EMBL/GenBank/DDBJ whole genome shotgun (WGS) entry which is preliminary data.</text>
</comment>
<comment type="similarity">
    <text evidence="1">Belongs to the CbrA family.</text>
</comment>
<dbReference type="PANTHER" id="PTHR42685:SF22">
    <property type="entry name" value="CONDITIONED MEDIUM FACTOR RECEPTOR 1"/>
    <property type="match status" value="1"/>
</dbReference>
<keyword evidence="3" id="KW-0472">Membrane</keyword>
<protein>
    <recommendedName>
        <fullName evidence="2">Protein CbrA</fullName>
    </recommendedName>
</protein>
<dbReference type="InterPro" id="IPR050407">
    <property type="entry name" value="Geranylgeranyl_reductase"/>
</dbReference>
<dbReference type="AlphaFoldDB" id="A0A4R5LN93"/>
<accession>A0A4R5LN93</accession>
<keyword evidence="3" id="KW-0812">Transmembrane</keyword>
<keyword evidence="3" id="KW-1133">Transmembrane helix</keyword>
<dbReference type="PANTHER" id="PTHR42685">
    <property type="entry name" value="GERANYLGERANYL DIPHOSPHATE REDUCTASE"/>
    <property type="match status" value="1"/>
</dbReference>
<evidence type="ECO:0000313" key="6">
    <source>
        <dbReference type="Proteomes" id="UP000295554"/>
    </source>
</evidence>
<dbReference type="GO" id="GO:0071949">
    <property type="term" value="F:FAD binding"/>
    <property type="evidence" value="ECO:0007669"/>
    <property type="project" value="InterPro"/>
</dbReference>
<gene>
    <name evidence="5" type="ORF">E2F43_15695</name>
</gene>
<dbReference type="InterPro" id="IPR036188">
    <property type="entry name" value="FAD/NAD-bd_sf"/>
</dbReference>
<evidence type="ECO:0000256" key="3">
    <source>
        <dbReference type="SAM" id="Phobius"/>
    </source>
</evidence>
<dbReference type="Gene3D" id="3.50.50.60">
    <property type="entry name" value="FAD/NAD(P)-binding domain"/>
    <property type="match status" value="1"/>
</dbReference>
<evidence type="ECO:0000313" key="5">
    <source>
        <dbReference type="EMBL" id="TDG11813.1"/>
    </source>
</evidence>
<evidence type="ECO:0000256" key="2">
    <source>
        <dbReference type="ARBA" id="ARBA00040363"/>
    </source>
</evidence>
<dbReference type="EMBL" id="SMSE01000004">
    <property type="protein sequence ID" value="TDG11813.1"/>
    <property type="molecule type" value="Genomic_DNA"/>
</dbReference>
<evidence type="ECO:0000259" key="4">
    <source>
        <dbReference type="Pfam" id="PF01494"/>
    </source>
</evidence>
<dbReference type="Proteomes" id="UP000295554">
    <property type="component" value="Unassembled WGS sequence"/>
</dbReference>
<organism evidence="5 6">
    <name type="scientific">Seongchinamella unica</name>
    <dbReference type="NCBI Taxonomy" id="2547392"/>
    <lineage>
        <taxon>Bacteria</taxon>
        <taxon>Pseudomonadati</taxon>
        <taxon>Pseudomonadota</taxon>
        <taxon>Gammaproteobacteria</taxon>
        <taxon>Cellvibrionales</taxon>
        <taxon>Halieaceae</taxon>
        <taxon>Seongchinamella</taxon>
    </lineage>
</organism>
<dbReference type="Pfam" id="PF01494">
    <property type="entry name" value="FAD_binding_3"/>
    <property type="match status" value="1"/>
</dbReference>
<dbReference type="SUPFAM" id="SSF51905">
    <property type="entry name" value="FAD/NAD(P)-binding domain"/>
    <property type="match status" value="1"/>
</dbReference>
<dbReference type="OrthoDB" id="6310849at2"/>
<feature type="domain" description="FAD-binding" evidence="4">
    <location>
        <begin position="17"/>
        <end position="193"/>
    </location>
</feature>
<keyword evidence="6" id="KW-1185">Reference proteome</keyword>
<reference evidence="5 6" key="1">
    <citation type="submission" date="2019-03" db="EMBL/GenBank/DDBJ databases">
        <title>Seongchinamella monodicae gen. nov., sp. nov., a novel member of the Gammaproteobacteria isolated from a tidal mudflat of beach.</title>
        <authorList>
            <person name="Yang H.G."/>
            <person name="Kang J.W."/>
            <person name="Lee S.D."/>
        </authorList>
    </citation>
    <scope>NUCLEOTIDE SEQUENCE [LARGE SCALE GENOMIC DNA]</scope>
    <source>
        <strain evidence="5 6">GH4-78</strain>
    </source>
</reference>
<name>A0A4R5LN93_9GAMM</name>
<dbReference type="InterPro" id="IPR002938">
    <property type="entry name" value="FAD-bd"/>
</dbReference>
<feature type="transmembrane region" description="Helical" evidence="3">
    <location>
        <begin position="15"/>
        <end position="34"/>
    </location>
</feature>